<dbReference type="RefSeq" id="WP_063261806.1">
    <property type="nucleotide sequence ID" value="NZ_LJKE01000062.1"/>
</dbReference>
<accession>A0A164N2C3</accession>
<proteinExistence type="predicted"/>
<name>A0A164N2C3_BACCE</name>
<evidence type="ECO:0000313" key="2">
    <source>
        <dbReference type="Proteomes" id="UP000076482"/>
    </source>
</evidence>
<dbReference type="EMBL" id="LJKE01000062">
    <property type="protein sequence ID" value="KZD62329.1"/>
    <property type="molecule type" value="Genomic_DNA"/>
</dbReference>
<dbReference type="PATRIC" id="fig|1396.535.peg.1869"/>
<evidence type="ECO:0008006" key="3">
    <source>
        <dbReference type="Google" id="ProtNLM"/>
    </source>
</evidence>
<dbReference type="PROSITE" id="PS51257">
    <property type="entry name" value="PROKAR_LIPOPROTEIN"/>
    <property type="match status" value="1"/>
</dbReference>
<dbReference type="AlphaFoldDB" id="A0A164N2C3"/>
<reference evidence="1 2" key="1">
    <citation type="submission" date="2015-09" db="EMBL/GenBank/DDBJ databases">
        <title>Bacillus cereus food isolates.</title>
        <authorList>
            <person name="Boekhorst J."/>
        </authorList>
    </citation>
    <scope>NUCLEOTIDE SEQUENCE [LARGE SCALE GENOMIC DNA]</scope>
    <source>
        <strain evidence="1 2">B4088</strain>
    </source>
</reference>
<gene>
    <name evidence="1" type="ORF">B4088_3617</name>
</gene>
<protein>
    <recommendedName>
        <fullName evidence="3">Lipoprotein</fullName>
    </recommendedName>
</protein>
<comment type="caution">
    <text evidence="1">The sequence shown here is derived from an EMBL/GenBank/DDBJ whole genome shotgun (WGS) entry which is preliminary data.</text>
</comment>
<evidence type="ECO:0000313" key="1">
    <source>
        <dbReference type="EMBL" id="KZD62329.1"/>
    </source>
</evidence>
<dbReference type="Proteomes" id="UP000076482">
    <property type="component" value="Unassembled WGS sequence"/>
</dbReference>
<sequence>MKWRWMLSSIVVSVSAVFIVGCQEKNNTNVQATKDISEYKVLSNNWADYRVYADTNELEHSSPIIVRGEFTGKRRVKEWKDSETKEVIQKASESEMKIIKIYKGNITSGSTIKIYEPARFENNQYYSMEGYNLVQKNKEYVLFLRTSTEKDTYIIVGMYQGKYDMSNQKEVKEKRTIQKYKEIEQDEYFGDETERFNKLKNEVMQKYN</sequence>
<organism evidence="1 2">
    <name type="scientific">Bacillus cereus</name>
    <dbReference type="NCBI Taxonomy" id="1396"/>
    <lineage>
        <taxon>Bacteria</taxon>
        <taxon>Bacillati</taxon>
        <taxon>Bacillota</taxon>
        <taxon>Bacilli</taxon>
        <taxon>Bacillales</taxon>
        <taxon>Bacillaceae</taxon>
        <taxon>Bacillus</taxon>
        <taxon>Bacillus cereus group</taxon>
    </lineage>
</organism>